<dbReference type="Proteomes" id="UP000288805">
    <property type="component" value="Unassembled WGS sequence"/>
</dbReference>
<gene>
    <name evidence="1" type="ORF">CK203_027994</name>
</gene>
<dbReference type="AlphaFoldDB" id="A0A438ILP5"/>
<dbReference type="EMBL" id="QGNW01000098">
    <property type="protein sequence ID" value="RVW97629.1"/>
    <property type="molecule type" value="Genomic_DNA"/>
</dbReference>
<accession>A0A438ILP5</accession>
<sequence>MLSSLPIYFMSILNAKDGRLWVKCLSTLNKALLYKWSWRFANEKEAFWNQVIKGKYGKERGGWCSQEGGGSWSPLFSRPFNDWKLDEVESLLLCLHGKRLHRDEEDKVLWTETKSGKFSLKSLYKALELGSLVYFPMKIIWNLWVQPKVSFFAWEATWGKL</sequence>
<protein>
    <submittedName>
        <fullName evidence="1">Uncharacterized protein</fullName>
    </submittedName>
</protein>
<organism evidence="1 2">
    <name type="scientific">Vitis vinifera</name>
    <name type="common">Grape</name>
    <dbReference type="NCBI Taxonomy" id="29760"/>
    <lineage>
        <taxon>Eukaryota</taxon>
        <taxon>Viridiplantae</taxon>
        <taxon>Streptophyta</taxon>
        <taxon>Embryophyta</taxon>
        <taxon>Tracheophyta</taxon>
        <taxon>Spermatophyta</taxon>
        <taxon>Magnoliopsida</taxon>
        <taxon>eudicotyledons</taxon>
        <taxon>Gunneridae</taxon>
        <taxon>Pentapetalae</taxon>
        <taxon>rosids</taxon>
        <taxon>Vitales</taxon>
        <taxon>Vitaceae</taxon>
        <taxon>Viteae</taxon>
        <taxon>Vitis</taxon>
    </lineage>
</organism>
<reference evidence="1 2" key="1">
    <citation type="journal article" date="2018" name="PLoS Genet.">
        <title>Population sequencing reveals clonal diversity and ancestral inbreeding in the grapevine cultivar Chardonnay.</title>
        <authorList>
            <person name="Roach M.J."/>
            <person name="Johnson D.L."/>
            <person name="Bohlmann J."/>
            <person name="van Vuuren H.J."/>
            <person name="Jones S.J."/>
            <person name="Pretorius I.S."/>
            <person name="Schmidt S.A."/>
            <person name="Borneman A.R."/>
        </authorList>
    </citation>
    <scope>NUCLEOTIDE SEQUENCE [LARGE SCALE GENOMIC DNA]</scope>
    <source>
        <strain evidence="2">cv. Chardonnay</strain>
        <tissue evidence="1">Leaf</tissue>
    </source>
</reference>
<proteinExistence type="predicted"/>
<name>A0A438ILP5_VITVI</name>
<evidence type="ECO:0000313" key="2">
    <source>
        <dbReference type="Proteomes" id="UP000288805"/>
    </source>
</evidence>
<comment type="caution">
    <text evidence="1">The sequence shown here is derived from an EMBL/GenBank/DDBJ whole genome shotgun (WGS) entry which is preliminary data.</text>
</comment>
<evidence type="ECO:0000313" key="1">
    <source>
        <dbReference type="EMBL" id="RVW97629.1"/>
    </source>
</evidence>